<accession>A0ABD3PFZ1</accession>
<feature type="region of interest" description="Disordered" evidence="1">
    <location>
        <begin position="24"/>
        <end position="82"/>
    </location>
</feature>
<feature type="transmembrane region" description="Helical" evidence="2">
    <location>
        <begin position="120"/>
        <end position="141"/>
    </location>
</feature>
<dbReference type="EMBL" id="JALLAZ020000801">
    <property type="protein sequence ID" value="KAL3787013.1"/>
    <property type="molecule type" value="Genomic_DNA"/>
</dbReference>
<evidence type="ECO:0000256" key="2">
    <source>
        <dbReference type="SAM" id="Phobius"/>
    </source>
</evidence>
<keyword evidence="4" id="KW-1185">Reference proteome</keyword>
<keyword evidence="2" id="KW-0472">Membrane</keyword>
<dbReference type="Proteomes" id="UP001530315">
    <property type="component" value="Unassembled WGS sequence"/>
</dbReference>
<sequence length="257" mass="27729">MLVGTCLDNEEECVLASAFEEAGRQCGETSSRGTSCVGGTRDRRTRGRRVSFRGETSSEESSGEGKKNEGTNSSSGTSRGENMCRMNNRVEMDQAGVGGIVERLAEHGAVLGKALASESFTVRILMMMMVSVVLVVLPVSFTRFKCSRGPLASGVNHDTLALGLSLYMGKSRPYQLKKDASMLNPGNYPLEAFDDSDKVCLLMKAEHMINLKVSSTKGSCILKKGQRILIIAYLAAFPFPPAQAETKVSASTFVFKT</sequence>
<dbReference type="AlphaFoldDB" id="A0ABD3PFZ1"/>
<reference evidence="3 4" key="1">
    <citation type="submission" date="2024-10" db="EMBL/GenBank/DDBJ databases">
        <title>Updated reference genomes for cyclostephanoid diatoms.</title>
        <authorList>
            <person name="Roberts W.R."/>
            <person name="Alverson A.J."/>
        </authorList>
    </citation>
    <scope>NUCLEOTIDE SEQUENCE [LARGE SCALE GENOMIC DNA]</scope>
    <source>
        <strain evidence="3 4">AJA276-08</strain>
    </source>
</reference>
<comment type="caution">
    <text evidence="3">The sequence shown here is derived from an EMBL/GenBank/DDBJ whole genome shotgun (WGS) entry which is preliminary data.</text>
</comment>
<gene>
    <name evidence="3" type="ORF">ACHAW5_000659</name>
</gene>
<keyword evidence="2" id="KW-0812">Transmembrane</keyword>
<proteinExistence type="predicted"/>
<evidence type="ECO:0000313" key="4">
    <source>
        <dbReference type="Proteomes" id="UP001530315"/>
    </source>
</evidence>
<evidence type="ECO:0000256" key="1">
    <source>
        <dbReference type="SAM" id="MobiDB-lite"/>
    </source>
</evidence>
<keyword evidence="2" id="KW-1133">Transmembrane helix</keyword>
<name>A0ABD3PFZ1_9STRA</name>
<protein>
    <submittedName>
        <fullName evidence="3">Uncharacterized protein</fullName>
    </submittedName>
</protein>
<organism evidence="3 4">
    <name type="scientific">Stephanodiscus triporus</name>
    <dbReference type="NCBI Taxonomy" id="2934178"/>
    <lineage>
        <taxon>Eukaryota</taxon>
        <taxon>Sar</taxon>
        <taxon>Stramenopiles</taxon>
        <taxon>Ochrophyta</taxon>
        <taxon>Bacillariophyta</taxon>
        <taxon>Coscinodiscophyceae</taxon>
        <taxon>Thalassiosirophycidae</taxon>
        <taxon>Stephanodiscales</taxon>
        <taxon>Stephanodiscaceae</taxon>
        <taxon>Stephanodiscus</taxon>
    </lineage>
</organism>
<evidence type="ECO:0000313" key="3">
    <source>
        <dbReference type="EMBL" id="KAL3787013.1"/>
    </source>
</evidence>